<organism evidence="4 5">
    <name type="scientific">Candidula unifasciata</name>
    <dbReference type="NCBI Taxonomy" id="100452"/>
    <lineage>
        <taxon>Eukaryota</taxon>
        <taxon>Metazoa</taxon>
        <taxon>Spiralia</taxon>
        <taxon>Lophotrochozoa</taxon>
        <taxon>Mollusca</taxon>
        <taxon>Gastropoda</taxon>
        <taxon>Heterobranchia</taxon>
        <taxon>Euthyneura</taxon>
        <taxon>Panpulmonata</taxon>
        <taxon>Eupulmonata</taxon>
        <taxon>Stylommatophora</taxon>
        <taxon>Helicina</taxon>
        <taxon>Helicoidea</taxon>
        <taxon>Geomitridae</taxon>
        <taxon>Candidula</taxon>
    </lineage>
</organism>
<keyword evidence="5" id="KW-1185">Reference proteome</keyword>
<evidence type="ECO:0000256" key="1">
    <source>
        <dbReference type="SAM" id="Phobius"/>
    </source>
</evidence>
<keyword evidence="2" id="KW-0732">Signal</keyword>
<feature type="domain" description="Acyltransferase 3" evidence="3">
    <location>
        <begin position="10"/>
        <end position="177"/>
    </location>
</feature>
<dbReference type="InterPro" id="IPR052728">
    <property type="entry name" value="O2_lipid_transport_reg"/>
</dbReference>
<keyword evidence="1" id="KW-0812">Transmembrane</keyword>
<feature type="transmembrane region" description="Helical" evidence="1">
    <location>
        <begin position="82"/>
        <end position="102"/>
    </location>
</feature>
<dbReference type="Proteomes" id="UP000678393">
    <property type="component" value="Unassembled WGS sequence"/>
</dbReference>
<dbReference type="AlphaFoldDB" id="A0A8S3YK06"/>
<dbReference type="OrthoDB" id="207378at2759"/>
<proteinExistence type="predicted"/>
<keyword evidence="1" id="KW-0472">Membrane</keyword>
<sequence>HRAVGAAVCLVFLLVTWITTGVLSTQNEWPPTLVSASQRGGYVTFQEYYYVKPWCRMGPYIVGLMAGAYLSLRRDKRLPKAVVCLGWVVAIATGLAVVYGLHGDISGDNISSISVAAFYNTVARSAWGASVSWVIIACASGYGGFVNSILSWSPFVVLGRLTYMAYLIHPCLLFVYFQNQETLVFLSYVTL</sequence>
<reference evidence="4" key="1">
    <citation type="submission" date="2021-04" db="EMBL/GenBank/DDBJ databases">
        <authorList>
            <consortium name="Molecular Ecology Group"/>
        </authorList>
    </citation>
    <scope>NUCLEOTIDE SEQUENCE</scope>
</reference>
<protein>
    <recommendedName>
        <fullName evidence="3">Acyltransferase 3 domain-containing protein</fullName>
    </recommendedName>
</protein>
<evidence type="ECO:0000313" key="5">
    <source>
        <dbReference type="Proteomes" id="UP000678393"/>
    </source>
</evidence>
<feature type="transmembrane region" description="Helical" evidence="1">
    <location>
        <begin position="48"/>
        <end position="70"/>
    </location>
</feature>
<keyword evidence="1" id="KW-1133">Transmembrane helix</keyword>
<gene>
    <name evidence="4" type="ORF">CUNI_LOCUS878</name>
</gene>
<feature type="transmembrane region" description="Helical" evidence="1">
    <location>
        <begin position="122"/>
        <end position="145"/>
    </location>
</feature>
<dbReference type="EMBL" id="CAJHNH020000103">
    <property type="protein sequence ID" value="CAG5115320.1"/>
    <property type="molecule type" value="Genomic_DNA"/>
</dbReference>
<feature type="signal peptide" evidence="2">
    <location>
        <begin position="1"/>
        <end position="24"/>
    </location>
</feature>
<feature type="non-terminal residue" evidence="4">
    <location>
        <position position="191"/>
    </location>
</feature>
<evidence type="ECO:0000313" key="4">
    <source>
        <dbReference type="EMBL" id="CAG5115320.1"/>
    </source>
</evidence>
<dbReference type="Pfam" id="PF01757">
    <property type="entry name" value="Acyl_transf_3"/>
    <property type="match status" value="1"/>
</dbReference>
<feature type="non-terminal residue" evidence="4">
    <location>
        <position position="1"/>
    </location>
</feature>
<dbReference type="InterPro" id="IPR002656">
    <property type="entry name" value="Acyl_transf_3_dom"/>
</dbReference>
<feature type="chain" id="PRO_5035886409" description="Acyltransferase 3 domain-containing protein" evidence="2">
    <location>
        <begin position="25"/>
        <end position="191"/>
    </location>
</feature>
<accession>A0A8S3YK06</accession>
<evidence type="ECO:0000259" key="3">
    <source>
        <dbReference type="Pfam" id="PF01757"/>
    </source>
</evidence>
<dbReference type="GO" id="GO:0016747">
    <property type="term" value="F:acyltransferase activity, transferring groups other than amino-acyl groups"/>
    <property type="evidence" value="ECO:0007669"/>
    <property type="project" value="InterPro"/>
</dbReference>
<dbReference type="PANTHER" id="PTHR11161">
    <property type="entry name" value="O-ACYLTRANSFERASE"/>
    <property type="match status" value="1"/>
</dbReference>
<comment type="caution">
    <text evidence="4">The sequence shown here is derived from an EMBL/GenBank/DDBJ whole genome shotgun (WGS) entry which is preliminary data.</text>
</comment>
<dbReference type="PANTHER" id="PTHR11161:SF0">
    <property type="entry name" value="O-ACYLTRANSFERASE LIKE PROTEIN"/>
    <property type="match status" value="1"/>
</dbReference>
<feature type="transmembrane region" description="Helical" evidence="1">
    <location>
        <begin position="157"/>
        <end position="177"/>
    </location>
</feature>
<evidence type="ECO:0000256" key="2">
    <source>
        <dbReference type="SAM" id="SignalP"/>
    </source>
</evidence>
<name>A0A8S3YK06_9EUPU</name>